<evidence type="ECO:0000256" key="1">
    <source>
        <dbReference type="SAM" id="MobiDB-lite"/>
    </source>
</evidence>
<sequence length="72" mass="7801">MSRGTLTASLSTSWSPARASTFWGWSPPSYATSCTTSTSTAYSKSPRTADRGSPRNARVRLYIPLLETGSMH</sequence>
<feature type="compositionally biased region" description="Polar residues" evidence="1">
    <location>
        <begin position="1"/>
        <end position="15"/>
    </location>
</feature>
<feature type="region of interest" description="Disordered" evidence="1">
    <location>
        <begin position="1"/>
        <end position="20"/>
    </location>
</feature>
<evidence type="ECO:0000313" key="2">
    <source>
        <dbReference type="EMBL" id="MOY34753.1"/>
    </source>
</evidence>
<name>A0A4D5RC99_IXOSC</name>
<organism evidence="2">
    <name type="scientific">Ixodes scapularis</name>
    <name type="common">Black-legged tick</name>
    <name type="synonym">Deer tick</name>
    <dbReference type="NCBI Taxonomy" id="6945"/>
    <lineage>
        <taxon>Eukaryota</taxon>
        <taxon>Metazoa</taxon>
        <taxon>Ecdysozoa</taxon>
        <taxon>Arthropoda</taxon>
        <taxon>Chelicerata</taxon>
        <taxon>Arachnida</taxon>
        <taxon>Acari</taxon>
        <taxon>Parasitiformes</taxon>
        <taxon>Ixodida</taxon>
        <taxon>Ixodoidea</taxon>
        <taxon>Ixodidae</taxon>
        <taxon>Ixodinae</taxon>
        <taxon>Ixodes</taxon>
    </lineage>
</organism>
<proteinExistence type="predicted"/>
<dbReference type="AlphaFoldDB" id="A0A4D5RC99"/>
<protein>
    <submittedName>
        <fullName evidence="2">Uncharacterized protein</fullName>
    </submittedName>
</protein>
<feature type="region of interest" description="Disordered" evidence="1">
    <location>
        <begin position="36"/>
        <end position="56"/>
    </location>
</feature>
<feature type="compositionally biased region" description="Low complexity" evidence="1">
    <location>
        <begin position="36"/>
        <end position="45"/>
    </location>
</feature>
<dbReference type="EMBL" id="GHJT01000782">
    <property type="protein sequence ID" value="MOY34753.1"/>
    <property type="molecule type" value="Transcribed_RNA"/>
</dbReference>
<accession>A0A4D5RC99</accession>
<reference evidence="2" key="1">
    <citation type="submission" date="2019-04" db="EMBL/GenBank/DDBJ databases">
        <title>An insight into the mialome of Ixodes scapularis.</title>
        <authorList>
            <person name="Ribeiro J.M."/>
            <person name="Mather T.N."/>
            <person name="Karim S."/>
        </authorList>
    </citation>
    <scope>NUCLEOTIDE SEQUENCE</scope>
</reference>